<evidence type="ECO:0000313" key="9">
    <source>
        <dbReference type="Proteomes" id="UP001589692"/>
    </source>
</evidence>
<keyword evidence="4" id="KW-0998">Cell outer membrane</keyword>
<dbReference type="InterPro" id="IPR051692">
    <property type="entry name" value="OMP-like"/>
</dbReference>
<dbReference type="PANTHER" id="PTHR34001">
    <property type="entry name" value="BLL7405 PROTEIN"/>
    <property type="match status" value="1"/>
</dbReference>
<feature type="chain" id="PRO_5047498945" evidence="6">
    <location>
        <begin position="22"/>
        <end position="212"/>
    </location>
</feature>
<evidence type="ECO:0000256" key="1">
    <source>
        <dbReference type="ARBA" id="ARBA00004442"/>
    </source>
</evidence>
<evidence type="ECO:0000256" key="6">
    <source>
        <dbReference type="SAM" id="SignalP"/>
    </source>
</evidence>
<dbReference type="EMBL" id="JBHMAA010000029">
    <property type="protein sequence ID" value="MFB9951862.1"/>
    <property type="molecule type" value="Genomic_DNA"/>
</dbReference>
<gene>
    <name evidence="8" type="ORF">ACFFP0_23690</name>
</gene>
<evidence type="ECO:0000256" key="3">
    <source>
        <dbReference type="ARBA" id="ARBA00023136"/>
    </source>
</evidence>
<evidence type="ECO:0000256" key="5">
    <source>
        <dbReference type="ARBA" id="ARBA00038306"/>
    </source>
</evidence>
<dbReference type="Gene3D" id="2.40.160.20">
    <property type="match status" value="1"/>
</dbReference>
<dbReference type="Pfam" id="PF13505">
    <property type="entry name" value="OMP_b-brl"/>
    <property type="match status" value="1"/>
</dbReference>
<keyword evidence="3" id="KW-0472">Membrane</keyword>
<name>A0ABV6APT1_9HYPH</name>
<comment type="caution">
    <text evidence="8">The sequence shown here is derived from an EMBL/GenBank/DDBJ whole genome shotgun (WGS) entry which is preliminary data.</text>
</comment>
<keyword evidence="2 6" id="KW-0732">Signal</keyword>
<feature type="signal peptide" evidence="6">
    <location>
        <begin position="1"/>
        <end position="21"/>
    </location>
</feature>
<dbReference type="Proteomes" id="UP001589692">
    <property type="component" value="Unassembled WGS sequence"/>
</dbReference>
<proteinExistence type="inferred from homology"/>
<comment type="similarity">
    <text evidence="5">Belongs to the Omp25/RopB family.</text>
</comment>
<evidence type="ECO:0000256" key="2">
    <source>
        <dbReference type="ARBA" id="ARBA00022729"/>
    </source>
</evidence>
<comment type="subcellular location">
    <subcellularLocation>
        <location evidence="1">Cell outer membrane</location>
    </subcellularLocation>
</comment>
<dbReference type="PANTHER" id="PTHR34001:SF3">
    <property type="entry name" value="BLL7405 PROTEIN"/>
    <property type="match status" value="1"/>
</dbReference>
<sequence length="212" mass="23196">MKKSIPIAIIATALSFTCGHAADLPESPPFILTPPVDDTPPERGWDGSYAGLHLGFSQLEGVFTERCACETTAETSDRRAGLFAGHNWRLANRSWIGIEGDINYDWNEIDLYGAHVGTDLSGSVRMRLGEEIGNVLVYAAAGWTAANLYVENPDDTAFAHGWTLGVGIDWAVSDTTFLRAEYRYNDYSPATLSGVEVDFDQDVFSIGIAHRF</sequence>
<dbReference type="SUPFAM" id="SSF56925">
    <property type="entry name" value="OMPA-like"/>
    <property type="match status" value="1"/>
</dbReference>
<dbReference type="InterPro" id="IPR027385">
    <property type="entry name" value="Beta-barrel_OMP"/>
</dbReference>
<evidence type="ECO:0000313" key="8">
    <source>
        <dbReference type="EMBL" id="MFB9951862.1"/>
    </source>
</evidence>
<reference evidence="8 9" key="1">
    <citation type="submission" date="2024-09" db="EMBL/GenBank/DDBJ databases">
        <authorList>
            <person name="Sun Q."/>
            <person name="Mori K."/>
        </authorList>
    </citation>
    <scope>NUCLEOTIDE SEQUENCE [LARGE SCALE GENOMIC DNA]</scope>
    <source>
        <strain evidence="8 9">TBRC 4938</strain>
    </source>
</reference>
<evidence type="ECO:0000259" key="7">
    <source>
        <dbReference type="Pfam" id="PF13505"/>
    </source>
</evidence>
<evidence type="ECO:0000256" key="4">
    <source>
        <dbReference type="ARBA" id="ARBA00023237"/>
    </source>
</evidence>
<keyword evidence="9" id="KW-1185">Reference proteome</keyword>
<organism evidence="8 9">
    <name type="scientific">Rhizobium puerariae</name>
    <dbReference type="NCBI Taxonomy" id="1585791"/>
    <lineage>
        <taxon>Bacteria</taxon>
        <taxon>Pseudomonadati</taxon>
        <taxon>Pseudomonadota</taxon>
        <taxon>Alphaproteobacteria</taxon>
        <taxon>Hyphomicrobiales</taxon>
        <taxon>Rhizobiaceae</taxon>
        <taxon>Rhizobium/Agrobacterium group</taxon>
        <taxon>Rhizobium</taxon>
    </lineage>
</organism>
<accession>A0ABV6APT1</accession>
<dbReference type="RefSeq" id="WP_377264682.1">
    <property type="nucleotide sequence ID" value="NZ_JBHMAA010000029.1"/>
</dbReference>
<feature type="domain" description="Outer membrane protein beta-barrel" evidence="7">
    <location>
        <begin position="42"/>
        <end position="212"/>
    </location>
</feature>
<dbReference type="InterPro" id="IPR011250">
    <property type="entry name" value="OMP/PagP_B-barrel"/>
</dbReference>
<protein>
    <submittedName>
        <fullName evidence="8">Outer membrane protein</fullName>
    </submittedName>
</protein>